<dbReference type="Proteomes" id="UP000319663">
    <property type="component" value="Unassembled WGS sequence"/>
</dbReference>
<proteinExistence type="predicted"/>
<accession>A0A507QXL5</accession>
<keyword evidence="2" id="KW-1185">Reference proteome</keyword>
<evidence type="ECO:0000313" key="1">
    <source>
        <dbReference type="EMBL" id="TQB74576.1"/>
    </source>
</evidence>
<gene>
    <name evidence="1" type="ORF">MPDQ_004683</name>
</gene>
<comment type="caution">
    <text evidence="1">The sequence shown here is derived from an EMBL/GenBank/DDBJ whole genome shotgun (WGS) entry which is preliminary data.</text>
</comment>
<evidence type="ECO:0000313" key="2">
    <source>
        <dbReference type="Proteomes" id="UP000319663"/>
    </source>
</evidence>
<dbReference type="EMBL" id="VIFY01000030">
    <property type="protein sequence ID" value="TQB74576.1"/>
    <property type="molecule type" value="Genomic_DNA"/>
</dbReference>
<evidence type="ECO:0008006" key="3">
    <source>
        <dbReference type="Google" id="ProtNLM"/>
    </source>
</evidence>
<reference evidence="1 2" key="1">
    <citation type="submission" date="2019-06" db="EMBL/GenBank/DDBJ databases">
        <title>Wine fermentation using esterase from Monascus purpureus.</title>
        <authorList>
            <person name="Geng C."/>
            <person name="Zhang Y."/>
        </authorList>
    </citation>
    <scope>NUCLEOTIDE SEQUENCE [LARGE SCALE GENOMIC DNA]</scope>
    <source>
        <strain evidence="1">HQ1</strain>
    </source>
</reference>
<sequence length="455" mass="53311">MDRAVSPPERPAQLALMKDNPGLGLFAWLAPEIRLQIWQHFLPDGADTDSTRVQKTDLSILRASRQLYEEISANLYSNLVLYFDFSPIYIPRSWLIVRYQHPKAKLYEERTAWILRDESDLKLRGFHTLPYDRVDTVVSLFPPDTIDPGQFILLFQKVMAFSLCVGNSKSIVRRLVIRFQKMEHKDWHDNKKAKRSLDWYSPGSVAQPGYDHDMIFVPFRILRSQVHQLRVQAHSMTLKNALDWTKLTFTTKKLFRNLGMTSLQDTTLESAARDPRWCAASYFILIDQQLAMCRRGRTANMVRLERFSKWFPDSQNGTSSGYEDYMIHIIETYPDLIYQLDPFRRVLKLWHQSLVALYHHIRSFDAEKTIPDGAETITPVLMPSSLPPVVNTWDQDEWYRSFPSGIPSPMSEEFHRCFPLEQSVYRAYCLRDGSLFKRFYVAYHTSPNGQWIECY</sequence>
<name>A0A507QXL5_MONPU</name>
<dbReference type="STRING" id="5098.A0A507QXL5"/>
<protein>
    <recommendedName>
        <fullName evidence="3">F-box domain-containing protein</fullName>
    </recommendedName>
</protein>
<organism evidence="1 2">
    <name type="scientific">Monascus purpureus</name>
    <name type="common">Red mold</name>
    <name type="synonym">Monascus anka</name>
    <dbReference type="NCBI Taxonomy" id="5098"/>
    <lineage>
        <taxon>Eukaryota</taxon>
        <taxon>Fungi</taxon>
        <taxon>Dikarya</taxon>
        <taxon>Ascomycota</taxon>
        <taxon>Pezizomycotina</taxon>
        <taxon>Eurotiomycetes</taxon>
        <taxon>Eurotiomycetidae</taxon>
        <taxon>Eurotiales</taxon>
        <taxon>Aspergillaceae</taxon>
        <taxon>Monascus</taxon>
    </lineage>
</organism>
<dbReference type="AlphaFoldDB" id="A0A507QXL5"/>